<dbReference type="AlphaFoldDB" id="A0A8K9UIK6"/>
<dbReference type="PROSITE" id="PS50216">
    <property type="entry name" value="DHHC"/>
    <property type="match status" value="1"/>
</dbReference>
<dbReference type="Proteomes" id="UP000694395">
    <property type="component" value="Chromosome 14"/>
</dbReference>
<keyword evidence="1" id="KW-0472">Membrane</keyword>
<organism evidence="2 3">
    <name type="scientific">Oncorhynchus mykiss</name>
    <name type="common">Rainbow trout</name>
    <name type="synonym">Salmo gairdneri</name>
    <dbReference type="NCBI Taxonomy" id="8022"/>
    <lineage>
        <taxon>Eukaryota</taxon>
        <taxon>Metazoa</taxon>
        <taxon>Chordata</taxon>
        <taxon>Craniata</taxon>
        <taxon>Vertebrata</taxon>
        <taxon>Euteleostomi</taxon>
        <taxon>Actinopterygii</taxon>
        <taxon>Neopterygii</taxon>
        <taxon>Teleostei</taxon>
        <taxon>Protacanthopterygii</taxon>
        <taxon>Salmoniformes</taxon>
        <taxon>Salmonidae</taxon>
        <taxon>Salmoninae</taxon>
        <taxon>Oncorhynchus</taxon>
    </lineage>
</organism>
<reference evidence="2" key="2">
    <citation type="submission" date="2025-08" db="UniProtKB">
        <authorList>
            <consortium name="Ensembl"/>
        </authorList>
    </citation>
    <scope>IDENTIFICATION</scope>
</reference>
<dbReference type="PANTHER" id="PTHR12246">
    <property type="entry name" value="PALMITOYLTRANSFERASE ZDHHC16"/>
    <property type="match status" value="1"/>
</dbReference>
<feature type="transmembrane region" description="Helical" evidence="1">
    <location>
        <begin position="189"/>
        <end position="215"/>
    </location>
</feature>
<name>A0A8K9UIK6_ONCMY</name>
<keyword evidence="1" id="KW-1133">Transmembrane helix</keyword>
<keyword evidence="1" id="KW-0812">Transmembrane</keyword>
<feature type="transmembrane region" description="Helical" evidence="1">
    <location>
        <begin position="49"/>
        <end position="67"/>
    </location>
</feature>
<evidence type="ECO:0000313" key="2">
    <source>
        <dbReference type="Ensembl" id="ENSOMYP00000111199.1"/>
    </source>
</evidence>
<evidence type="ECO:0000256" key="1">
    <source>
        <dbReference type="SAM" id="Phobius"/>
    </source>
</evidence>
<dbReference type="GeneTree" id="ENSGT00940000158214"/>
<protein>
    <submittedName>
        <fullName evidence="2">Zinc finger DHHC-type palmitoyltransferase 15</fullName>
    </submittedName>
</protein>
<dbReference type="GO" id="GO:0016409">
    <property type="term" value="F:palmitoyltransferase activity"/>
    <property type="evidence" value="ECO:0007669"/>
    <property type="project" value="InterPro"/>
</dbReference>
<dbReference type="InterPro" id="IPR039859">
    <property type="entry name" value="PFA4/ZDH16/20/ERF2-like"/>
</dbReference>
<evidence type="ECO:0000313" key="3">
    <source>
        <dbReference type="Proteomes" id="UP000694395"/>
    </source>
</evidence>
<proteinExistence type="predicted"/>
<dbReference type="Ensembl" id="ENSOMYT00000134468.1">
    <property type="protein sequence ID" value="ENSOMYP00000111199.1"/>
    <property type="gene ID" value="ENSOMYG00000059209.1"/>
</dbReference>
<accession>A0A8K9UIK6</accession>
<keyword evidence="3" id="KW-1185">Reference proteome</keyword>
<feature type="transmembrane region" description="Helical" evidence="1">
    <location>
        <begin position="145"/>
        <end position="169"/>
    </location>
</feature>
<reference evidence="2" key="1">
    <citation type="submission" date="2020-07" db="EMBL/GenBank/DDBJ databases">
        <title>A long reads based de novo assembly of the rainbow trout Arlee double haploid line genome.</title>
        <authorList>
            <person name="Gao G."/>
            <person name="Palti Y."/>
        </authorList>
    </citation>
    <scope>NUCLEOTIDE SEQUENCE [LARGE SCALE GENOMIC DNA]</scope>
</reference>
<sequence>MALSRGLRCCARVFSWIPVLIITSVVLWSYYAYVFELCVFTISNTLEKVAYLLVFHVCFVMFSWTYWKAIFTPPATPCKKFQLSYSDKDRYEREERPDAQKQILVDIAKSLPIFTRATSGAIRFCDRCQVLKPDRSHHCSTHTRLPVCFFLLFLSYSMVYCVFISASVFRFFINFWVGDLPNGPAKFHVLFLMFVALMFLVSLMFLLGYHCWLVVQNRSTLEAFSAPVFTTGPDRNGFNVGIRRNLQQVFGDNKRLWFLPILGLITNNDETAYREEVRALMEWCQGNNLNVNRTKELREHASIHIDGTAVEKVEKLLDIHITNNL</sequence>
<feature type="transmembrane region" description="Helical" evidence="1">
    <location>
        <begin position="12"/>
        <end position="33"/>
    </location>
</feature>
<reference evidence="2" key="3">
    <citation type="submission" date="2025-09" db="UniProtKB">
        <authorList>
            <consortium name="Ensembl"/>
        </authorList>
    </citation>
    <scope>IDENTIFICATION</scope>
</reference>